<sequence length="259" mass="28510">MEPKSLKVIYDDLYLTDYPTVSCEMPQRVQSIMRVLAEHYPVVKPSSATDNDLLLVHTQSLVNIVKSDPQLFRVAVAAAGGAILAANLACEQQPSFACVRPPGHHASPDSHWGFCFFNNVAIAVESLLKRRVIGSALILDVDLHFGDGTDNFFSGRREVTVANIQDNYREAFLRHVDEALASNQYDLVAISAGFDRHVEDWGGTLTTEDYFTIGRAVRDFAITKCQGRYFAVLEGGYNVNVLGENALALCQGMDNPVTP</sequence>
<dbReference type="Proteomes" id="UP000006055">
    <property type="component" value="Chromosome"/>
</dbReference>
<dbReference type="HOGENOM" id="CLU_007727_8_4_7"/>
<keyword evidence="4" id="KW-1185">Reference proteome</keyword>
<dbReference type="InterPro" id="IPR023696">
    <property type="entry name" value="Ureohydrolase_dom_sf"/>
</dbReference>
<dbReference type="InterPro" id="IPR000286">
    <property type="entry name" value="HDACs"/>
</dbReference>
<dbReference type="eggNOG" id="COG0123">
    <property type="taxonomic scope" value="Bacteria"/>
</dbReference>
<dbReference type="GO" id="GO:0040029">
    <property type="term" value="P:epigenetic regulation of gene expression"/>
    <property type="evidence" value="ECO:0007669"/>
    <property type="project" value="TreeGrafter"/>
</dbReference>
<dbReference type="PRINTS" id="PR01270">
    <property type="entry name" value="HDASUPER"/>
</dbReference>
<dbReference type="Pfam" id="PF00850">
    <property type="entry name" value="Hist_deacetyl"/>
    <property type="match status" value="2"/>
</dbReference>
<dbReference type="Gene3D" id="3.40.800.20">
    <property type="entry name" value="Histone deacetylase domain"/>
    <property type="match status" value="2"/>
</dbReference>
<dbReference type="STRING" id="706587.Desti_0165"/>
<dbReference type="RefSeq" id="WP_014808070.1">
    <property type="nucleotide sequence ID" value="NC_018025.1"/>
</dbReference>
<feature type="domain" description="Histone deacetylase" evidence="2">
    <location>
        <begin position="24"/>
        <end position="164"/>
    </location>
</feature>
<dbReference type="InterPro" id="IPR023801">
    <property type="entry name" value="His_deacetylse_dom"/>
</dbReference>
<dbReference type="KEGG" id="dti:Desti_0165"/>
<dbReference type="GO" id="GO:0004407">
    <property type="term" value="F:histone deacetylase activity"/>
    <property type="evidence" value="ECO:0007669"/>
    <property type="project" value="TreeGrafter"/>
</dbReference>
<dbReference type="PANTHER" id="PTHR10625">
    <property type="entry name" value="HISTONE DEACETYLASE HDAC1-RELATED"/>
    <property type="match status" value="1"/>
</dbReference>
<name>I4C020_DESTA</name>
<gene>
    <name evidence="3" type="ordered locus">Desti_0165</name>
</gene>
<dbReference type="EMBL" id="CP003360">
    <property type="protein sequence ID" value="AFM22911.1"/>
    <property type="molecule type" value="Genomic_DNA"/>
</dbReference>
<accession>I4C020</accession>
<dbReference type="AlphaFoldDB" id="I4C020"/>
<protein>
    <submittedName>
        <fullName evidence="3">Deacetylase, histone deacetylase/acetoin utilization protein</fullName>
    </submittedName>
</protein>
<comment type="similarity">
    <text evidence="1">Belongs to the histone deacetylase family.</text>
</comment>
<evidence type="ECO:0000256" key="1">
    <source>
        <dbReference type="ARBA" id="ARBA00005947"/>
    </source>
</evidence>
<evidence type="ECO:0000313" key="4">
    <source>
        <dbReference type="Proteomes" id="UP000006055"/>
    </source>
</evidence>
<dbReference type="InterPro" id="IPR037138">
    <property type="entry name" value="His_deacetylse_dom_sf"/>
</dbReference>
<evidence type="ECO:0000313" key="3">
    <source>
        <dbReference type="EMBL" id="AFM22911.1"/>
    </source>
</evidence>
<feature type="domain" description="Histone deacetylase" evidence="2">
    <location>
        <begin position="166"/>
        <end position="251"/>
    </location>
</feature>
<proteinExistence type="inferred from homology"/>
<organism evidence="3 4">
    <name type="scientific">Desulfomonile tiedjei (strain ATCC 49306 / DSM 6799 / DCB-1)</name>
    <dbReference type="NCBI Taxonomy" id="706587"/>
    <lineage>
        <taxon>Bacteria</taxon>
        <taxon>Pseudomonadati</taxon>
        <taxon>Thermodesulfobacteriota</taxon>
        <taxon>Desulfomonilia</taxon>
        <taxon>Desulfomonilales</taxon>
        <taxon>Desulfomonilaceae</taxon>
        <taxon>Desulfomonile</taxon>
    </lineage>
</organism>
<evidence type="ECO:0000259" key="2">
    <source>
        <dbReference type="Pfam" id="PF00850"/>
    </source>
</evidence>
<reference evidence="4" key="1">
    <citation type="submission" date="2012-06" db="EMBL/GenBank/DDBJ databases">
        <title>Complete sequence of chromosome of Desulfomonile tiedjei DSM 6799.</title>
        <authorList>
            <person name="Lucas S."/>
            <person name="Copeland A."/>
            <person name="Lapidus A."/>
            <person name="Glavina del Rio T."/>
            <person name="Dalin E."/>
            <person name="Tice H."/>
            <person name="Bruce D."/>
            <person name="Goodwin L."/>
            <person name="Pitluck S."/>
            <person name="Peters L."/>
            <person name="Ovchinnikova G."/>
            <person name="Zeytun A."/>
            <person name="Lu M."/>
            <person name="Kyrpides N."/>
            <person name="Mavromatis K."/>
            <person name="Ivanova N."/>
            <person name="Brettin T."/>
            <person name="Detter J.C."/>
            <person name="Han C."/>
            <person name="Larimer F."/>
            <person name="Land M."/>
            <person name="Hauser L."/>
            <person name="Markowitz V."/>
            <person name="Cheng J.-F."/>
            <person name="Hugenholtz P."/>
            <person name="Woyke T."/>
            <person name="Wu D."/>
            <person name="Spring S."/>
            <person name="Schroeder M."/>
            <person name="Brambilla E."/>
            <person name="Klenk H.-P."/>
            <person name="Eisen J.A."/>
        </authorList>
    </citation>
    <scope>NUCLEOTIDE SEQUENCE [LARGE SCALE GENOMIC DNA]</scope>
    <source>
        <strain evidence="4">ATCC 49306 / DSM 6799 / DCB-1</strain>
    </source>
</reference>
<dbReference type="SUPFAM" id="SSF52768">
    <property type="entry name" value="Arginase/deacetylase"/>
    <property type="match status" value="1"/>
</dbReference>